<dbReference type="Pfam" id="PF13237">
    <property type="entry name" value="Fer4_10"/>
    <property type="match status" value="1"/>
</dbReference>
<proteinExistence type="predicted"/>
<evidence type="ECO:0000259" key="1">
    <source>
        <dbReference type="PROSITE" id="PS51379"/>
    </source>
</evidence>
<name>A0A9Q7ASY7_9BACT</name>
<dbReference type="InterPro" id="IPR052911">
    <property type="entry name" value="Corrinoid_activation_enz"/>
</dbReference>
<evidence type="ECO:0000313" key="2">
    <source>
        <dbReference type="EMBL" id="QTX33381.1"/>
    </source>
</evidence>
<dbReference type="AlphaFoldDB" id="A0A9Q7ASY7"/>
<dbReference type="Proteomes" id="UP000671879">
    <property type="component" value="Chromosome"/>
</dbReference>
<dbReference type="PANTHER" id="PTHR42895:SF1">
    <property type="entry name" value="IRON-SULFUR CLUSTER PROTEIN"/>
    <property type="match status" value="1"/>
</dbReference>
<feature type="domain" description="4Fe-4S ferredoxin-type" evidence="1">
    <location>
        <begin position="39"/>
        <end position="68"/>
    </location>
</feature>
<accession>A0A9Q7ASY7</accession>
<dbReference type="EMBL" id="CP072943">
    <property type="protein sequence ID" value="QTX33381.1"/>
    <property type="molecule type" value="Genomic_DNA"/>
</dbReference>
<dbReference type="RefSeq" id="WP_274374667.1">
    <property type="nucleotide sequence ID" value="NZ_CP072943.1"/>
</dbReference>
<dbReference type="SUPFAM" id="SSF54862">
    <property type="entry name" value="4Fe-4S ferredoxins"/>
    <property type="match status" value="1"/>
</dbReference>
<gene>
    <name evidence="2" type="ORF">KAR29_05780</name>
</gene>
<feature type="domain" description="4Fe-4S ferredoxin-type" evidence="1">
    <location>
        <begin position="9"/>
        <end position="38"/>
    </location>
</feature>
<dbReference type="KEGG" id="aram:KAR29_05780"/>
<dbReference type="PANTHER" id="PTHR42895">
    <property type="entry name" value="IRON-SULFUR CLUSTER-BINDING PROTEIN-RELATED"/>
    <property type="match status" value="1"/>
</dbReference>
<dbReference type="InterPro" id="IPR017896">
    <property type="entry name" value="4Fe4S_Fe-S-bd"/>
</dbReference>
<dbReference type="PROSITE" id="PS51379">
    <property type="entry name" value="4FE4S_FER_2"/>
    <property type="match status" value="2"/>
</dbReference>
<sequence length="261" mass="27959">MEKRKEQRKIIVIDEKKCDGCGLCATACHEGAIAVIDGKARLVSESYCDGLGDCIGECPQGAISFETREAESYDEEAVRRRAARDPLPCGCPGTATRTLGCPGTASRELERAQAEATGSLPSGSSAAARPSRLHNWPTQLRLVPLSAPYLKGADVVLASDCSPFAFASFHETFLGEGKVLLNACPKLDDSEAYRVKLAQMIETAGLASIHVVRMEVPCCGGLARLVEAAVSEARRPLKVRVTTLSVEGEILSDETVRHHFS</sequence>
<dbReference type="Gene3D" id="3.30.70.20">
    <property type="match status" value="1"/>
</dbReference>
<keyword evidence="3" id="KW-1185">Reference proteome</keyword>
<evidence type="ECO:0000313" key="3">
    <source>
        <dbReference type="Proteomes" id="UP000671879"/>
    </source>
</evidence>
<reference evidence="3" key="1">
    <citation type="submission" date="2021-04" db="EMBL/GenBank/DDBJ databases">
        <title>A novel Synergistetes isolate from a pyrite-forming mixed culture.</title>
        <authorList>
            <person name="Bunk B."/>
            <person name="Sproer C."/>
            <person name="Spring S."/>
            <person name="Pester M."/>
        </authorList>
    </citation>
    <scope>NUCLEOTIDE SEQUENCE [LARGE SCALE GENOMIC DNA]</scope>
    <source>
        <strain evidence="3">J.5.4.2-T.3.5.2</strain>
    </source>
</reference>
<organism evidence="2 3">
    <name type="scientific">Aminithiophilus ramosus</name>
    <dbReference type="NCBI Taxonomy" id="3029084"/>
    <lineage>
        <taxon>Bacteria</taxon>
        <taxon>Thermotogati</taxon>
        <taxon>Synergistota</taxon>
        <taxon>Synergistia</taxon>
        <taxon>Synergistales</taxon>
        <taxon>Aminithiophilaceae</taxon>
        <taxon>Aminithiophilus</taxon>
    </lineage>
</organism>
<protein>
    <submittedName>
        <fullName evidence="2">4Fe-4S binding protein</fullName>
    </submittedName>
</protein>